<evidence type="ECO:0000313" key="3">
    <source>
        <dbReference type="EMBL" id="RXG28535.1"/>
    </source>
</evidence>
<reference evidence="3 6" key="3">
    <citation type="submission" date="2018-07" db="EMBL/GenBank/DDBJ databases">
        <title>Leeuwenhoekiella genomics.</title>
        <authorList>
            <person name="Tahon G."/>
            <person name="Willems A."/>
        </authorList>
    </citation>
    <scope>NUCLEOTIDE SEQUENCE [LARGE SCALE GENOMIC DNA]</scope>
    <source>
        <strain evidence="3 6">LMG 24856</strain>
    </source>
</reference>
<dbReference type="OrthoDB" id="1522996at2"/>
<feature type="domain" description="UspA" evidence="2">
    <location>
        <begin position="4"/>
        <end position="138"/>
    </location>
</feature>
<dbReference type="AlphaFoldDB" id="A0A1M5TWE0"/>
<dbReference type="SUPFAM" id="SSF52402">
    <property type="entry name" value="Adenine nucleotide alpha hydrolases-like"/>
    <property type="match status" value="2"/>
</dbReference>
<dbReference type="InterPro" id="IPR006016">
    <property type="entry name" value="UspA"/>
</dbReference>
<dbReference type="RefSeq" id="WP_072979968.1">
    <property type="nucleotide sequence ID" value="NZ_FQXT01000001.1"/>
</dbReference>
<accession>A0A1M5TWE0</accession>
<sequence length="285" mass="32164">MDRIKNILVALDLSALDNHLIEYSAFLAEKLNVEHVYFVHNIKKYEISALFEEELSKLNLDQLIGDELNDKIEERFTGSMSWEVLISEDSNTESLIHYIVNKYQIDLTIVGNKPAKEGTGVVTSKLLRLLKCSILSVPEAAPLKLDNLWVGTDFSNPSKKSFAFAENLRHQPSTQLSAVHIYHVPMQFSPYVSSEDAVKKIEKHLEQKSAKFFKKSTSPAPDHSQLLFAKDKSVGDKFQIELQKQKPDLLILSDKGSNNISSLLIGSLTEELFDELFSCPLLVVK</sequence>
<dbReference type="EMBL" id="FQXT01000001">
    <property type="protein sequence ID" value="SHH55112.1"/>
    <property type="molecule type" value="Genomic_DNA"/>
</dbReference>
<dbReference type="InterPro" id="IPR014729">
    <property type="entry name" value="Rossmann-like_a/b/a_fold"/>
</dbReference>
<evidence type="ECO:0000313" key="6">
    <source>
        <dbReference type="Proteomes" id="UP000290037"/>
    </source>
</evidence>
<proteinExistence type="inferred from homology"/>
<dbReference type="PANTHER" id="PTHR46268:SF6">
    <property type="entry name" value="UNIVERSAL STRESS PROTEIN UP12"/>
    <property type="match status" value="1"/>
</dbReference>
<dbReference type="STRING" id="573501.SAMN04487999_0478"/>
<protein>
    <submittedName>
        <fullName evidence="3">Nucleotide-binding universal stress UspA family protein</fullName>
    </submittedName>
    <submittedName>
        <fullName evidence="4">Nucleotide-binding universal stress protein, UspA family</fullName>
    </submittedName>
</protein>
<name>A0A1M5TWE0_9FLAO</name>
<keyword evidence="6" id="KW-1185">Reference proteome</keyword>
<reference evidence="4" key="2">
    <citation type="submission" date="2016-11" db="EMBL/GenBank/DDBJ databases">
        <authorList>
            <person name="Jaros S."/>
            <person name="Januszkiewicz K."/>
            <person name="Wedrychowicz H."/>
        </authorList>
    </citation>
    <scope>NUCLEOTIDE SEQUENCE [LARGE SCALE GENOMIC DNA]</scope>
    <source>
        <strain evidence="4">DSM 19859</strain>
    </source>
</reference>
<evidence type="ECO:0000313" key="5">
    <source>
        <dbReference type="Proteomes" id="UP000184240"/>
    </source>
</evidence>
<dbReference type="Gene3D" id="3.40.50.620">
    <property type="entry name" value="HUPs"/>
    <property type="match status" value="2"/>
</dbReference>
<organism evidence="4 5">
    <name type="scientific">Leeuwenhoekiella palythoae</name>
    <dbReference type="NCBI Taxonomy" id="573501"/>
    <lineage>
        <taxon>Bacteria</taxon>
        <taxon>Pseudomonadati</taxon>
        <taxon>Bacteroidota</taxon>
        <taxon>Flavobacteriia</taxon>
        <taxon>Flavobacteriales</taxon>
        <taxon>Flavobacteriaceae</taxon>
        <taxon>Leeuwenhoekiella</taxon>
    </lineage>
</organism>
<dbReference type="CDD" id="cd00293">
    <property type="entry name" value="USP-like"/>
    <property type="match status" value="2"/>
</dbReference>
<dbReference type="PANTHER" id="PTHR46268">
    <property type="entry name" value="STRESS RESPONSE PROTEIN NHAX"/>
    <property type="match status" value="1"/>
</dbReference>
<dbReference type="Pfam" id="PF00582">
    <property type="entry name" value="Usp"/>
    <property type="match status" value="2"/>
</dbReference>
<reference evidence="5" key="1">
    <citation type="submission" date="2016-11" db="EMBL/GenBank/DDBJ databases">
        <authorList>
            <person name="Varghese N."/>
            <person name="Submissions S."/>
        </authorList>
    </citation>
    <scope>NUCLEOTIDE SEQUENCE [LARGE SCALE GENOMIC DNA]</scope>
    <source>
        <strain evidence="5">DSM 19859</strain>
    </source>
</reference>
<feature type="domain" description="UspA" evidence="2">
    <location>
        <begin position="147"/>
        <end position="285"/>
    </location>
</feature>
<gene>
    <name evidence="3" type="ORF">DSM01_1995</name>
    <name evidence="4" type="ORF">SAMN04487999_0478</name>
</gene>
<evidence type="ECO:0000256" key="1">
    <source>
        <dbReference type="ARBA" id="ARBA00008791"/>
    </source>
</evidence>
<dbReference type="Proteomes" id="UP000184240">
    <property type="component" value="Unassembled WGS sequence"/>
</dbReference>
<comment type="similarity">
    <text evidence="1">Belongs to the universal stress protein A family.</text>
</comment>
<dbReference type="EMBL" id="QOVN01000004">
    <property type="protein sequence ID" value="RXG28535.1"/>
    <property type="molecule type" value="Genomic_DNA"/>
</dbReference>
<evidence type="ECO:0000259" key="2">
    <source>
        <dbReference type="Pfam" id="PF00582"/>
    </source>
</evidence>
<evidence type="ECO:0000313" key="4">
    <source>
        <dbReference type="EMBL" id="SHH55112.1"/>
    </source>
</evidence>
<dbReference type="Proteomes" id="UP000290037">
    <property type="component" value="Unassembled WGS sequence"/>
</dbReference>